<dbReference type="InterPro" id="IPR018253">
    <property type="entry name" value="DnaJ_domain_CS"/>
</dbReference>
<feature type="compositionally biased region" description="Basic and acidic residues" evidence="1">
    <location>
        <begin position="153"/>
        <end position="171"/>
    </location>
</feature>
<dbReference type="Pfam" id="PF00226">
    <property type="entry name" value="DnaJ"/>
    <property type="match status" value="1"/>
</dbReference>
<feature type="region of interest" description="Disordered" evidence="1">
    <location>
        <begin position="144"/>
        <end position="255"/>
    </location>
</feature>
<evidence type="ECO:0000313" key="4">
    <source>
        <dbReference type="Proteomes" id="UP000541558"/>
    </source>
</evidence>
<dbReference type="PROSITE" id="PS00636">
    <property type="entry name" value="DNAJ_1"/>
    <property type="match status" value="1"/>
</dbReference>
<dbReference type="Pfam" id="PF14308">
    <property type="entry name" value="DnaJ-X"/>
    <property type="match status" value="1"/>
</dbReference>
<dbReference type="SUPFAM" id="SSF46565">
    <property type="entry name" value="Chaperone J-domain"/>
    <property type="match status" value="2"/>
</dbReference>
<feature type="domain" description="J" evidence="2">
    <location>
        <begin position="7"/>
        <end position="97"/>
    </location>
</feature>
<dbReference type="PANTHER" id="PTHR45006:SF1">
    <property type="entry name" value="DNAJ-LIKE PROTEIN 1"/>
    <property type="match status" value="1"/>
</dbReference>
<dbReference type="InterPro" id="IPR026894">
    <property type="entry name" value="DnaJ_X"/>
</dbReference>
<dbReference type="AlphaFoldDB" id="A0A8H5FIF8"/>
<accession>A0A8H5FIF8</accession>
<dbReference type="EMBL" id="JAACJK010000014">
    <property type="protein sequence ID" value="KAF5338380.1"/>
    <property type="molecule type" value="Genomic_DNA"/>
</dbReference>
<comment type="caution">
    <text evidence="3">The sequence shown here is derived from an EMBL/GenBank/DDBJ whole genome shotgun (WGS) entry which is preliminary data.</text>
</comment>
<dbReference type="GO" id="GO:0005829">
    <property type="term" value="C:cytosol"/>
    <property type="evidence" value="ECO:0007669"/>
    <property type="project" value="TreeGrafter"/>
</dbReference>
<gene>
    <name evidence="3" type="ORF">D9611_012461</name>
</gene>
<dbReference type="SMART" id="SM00271">
    <property type="entry name" value="DnaJ"/>
    <property type="match status" value="1"/>
</dbReference>
<dbReference type="Gene3D" id="1.10.287.110">
    <property type="entry name" value="DnaJ domain"/>
    <property type="match status" value="1"/>
</dbReference>
<dbReference type="PROSITE" id="PS50076">
    <property type="entry name" value="DNAJ_2"/>
    <property type="match status" value="1"/>
</dbReference>
<feature type="compositionally biased region" description="Basic and acidic residues" evidence="1">
    <location>
        <begin position="451"/>
        <end position="460"/>
    </location>
</feature>
<reference evidence="3 4" key="1">
    <citation type="journal article" date="2020" name="ISME J.">
        <title>Uncovering the hidden diversity of litter-decomposition mechanisms in mushroom-forming fungi.</title>
        <authorList>
            <person name="Floudas D."/>
            <person name="Bentzer J."/>
            <person name="Ahren D."/>
            <person name="Johansson T."/>
            <person name="Persson P."/>
            <person name="Tunlid A."/>
        </authorList>
    </citation>
    <scope>NUCLEOTIDE SEQUENCE [LARGE SCALE GENOMIC DNA]</scope>
    <source>
        <strain evidence="3 4">CBS 175.51</strain>
    </source>
</reference>
<feature type="compositionally biased region" description="Basic and acidic residues" evidence="1">
    <location>
        <begin position="227"/>
        <end position="255"/>
    </location>
</feature>
<dbReference type="CDD" id="cd06257">
    <property type="entry name" value="DnaJ"/>
    <property type="match status" value="1"/>
</dbReference>
<dbReference type="PANTHER" id="PTHR45006">
    <property type="entry name" value="DNAJ-LIKE PROTEIN 1"/>
    <property type="match status" value="1"/>
</dbReference>
<organism evidence="3 4">
    <name type="scientific">Ephemerocybe angulata</name>
    <dbReference type="NCBI Taxonomy" id="980116"/>
    <lineage>
        <taxon>Eukaryota</taxon>
        <taxon>Fungi</taxon>
        <taxon>Dikarya</taxon>
        <taxon>Basidiomycota</taxon>
        <taxon>Agaricomycotina</taxon>
        <taxon>Agaricomycetes</taxon>
        <taxon>Agaricomycetidae</taxon>
        <taxon>Agaricales</taxon>
        <taxon>Agaricineae</taxon>
        <taxon>Psathyrellaceae</taxon>
        <taxon>Ephemerocybe</taxon>
    </lineage>
</organism>
<feature type="region of interest" description="Disordered" evidence="1">
    <location>
        <begin position="446"/>
        <end position="501"/>
    </location>
</feature>
<dbReference type="InterPro" id="IPR052814">
    <property type="entry name" value="Peroxisomal_DnaJ"/>
</dbReference>
<dbReference type="GO" id="GO:0016558">
    <property type="term" value="P:protein import into peroxisome matrix"/>
    <property type="evidence" value="ECO:0007669"/>
    <property type="project" value="TreeGrafter"/>
</dbReference>
<evidence type="ECO:0000259" key="2">
    <source>
        <dbReference type="PROSITE" id="PS50076"/>
    </source>
</evidence>
<evidence type="ECO:0000256" key="1">
    <source>
        <dbReference type="SAM" id="MobiDB-lite"/>
    </source>
</evidence>
<dbReference type="PRINTS" id="PR00625">
    <property type="entry name" value="JDOMAIN"/>
</dbReference>
<evidence type="ECO:0000313" key="3">
    <source>
        <dbReference type="EMBL" id="KAF5338380.1"/>
    </source>
</evidence>
<protein>
    <recommendedName>
        <fullName evidence="2">J domain-containing protein</fullName>
    </recommendedName>
</protein>
<name>A0A8H5FIF8_9AGAR</name>
<keyword evidence="4" id="KW-1185">Reference proteome</keyword>
<dbReference type="InterPro" id="IPR036869">
    <property type="entry name" value="J_dom_sf"/>
</dbReference>
<dbReference type="OrthoDB" id="552049at2759"/>
<proteinExistence type="predicted"/>
<sequence length="501" mass="54964">MAPVETEYYDLLEVSVDADDTALKKAYRKQAMKGDRRDGVSALFLASEGCVLSVLARMNYHPDKNPSPEAEEKFKDISKAYSVLSDGNLRAVYDKNGKGMVDKEGNVTMDDAAGFFANVFGGERFVDYIGEITIMKDMTSAATTMMTEEEKAEVERSLNPQKEDGPKHVTAEAHPVPAAASTTEAPTTGAVPVSASSSTDPGLSAANASPSSPPAPSISGSTAANLAEEKEKERLRRLEQREKLREQDKERRKAMEERVATLTTKMIERIRPFVEAKNPGAKDDPETQAFEKRMMLEAEDLKLESFGVELLHTIGSVYMMKASSFLKSRKFLGIPGFFSRLKEKGAYAKDLWGVIGSALDVRGVMLAMEKAQIKGDVPEEELRALEMDVTGKILLASWRGARLEVITVLREVVDNALKEPGQPDVVLYNRAKALLLVGAIFKSTQPDESDEERRELERMVADAAKPKPKKGSKFKAAAHPTKEAEKPTTPVAEKVEEAAKD</sequence>
<dbReference type="Proteomes" id="UP000541558">
    <property type="component" value="Unassembled WGS sequence"/>
</dbReference>
<feature type="compositionally biased region" description="Low complexity" evidence="1">
    <location>
        <begin position="175"/>
        <end position="190"/>
    </location>
</feature>
<dbReference type="InterPro" id="IPR001623">
    <property type="entry name" value="DnaJ_domain"/>
</dbReference>